<dbReference type="EMBL" id="BGPR01006946">
    <property type="protein sequence ID" value="GBN23071.1"/>
    <property type="molecule type" value="Genomic_DNA"/>
</dbReference>
<protein>
    <submittedName>
        <fullName evidence="1">Uncharacterized protein</fullName>
    </submittedName>
</protein>
<reference evidence="1 2" key="1">
    <citation type="journal article" date="2019" name="Sci. Rep.">
        <title>Orb-weaving spider Araneus ventricosus genome elucidates the spidroin gene catalogue.</title>
        <authorList>
            <person name="Kono N."/>
            <person name="Nakamura H."/>
            <person name="Ohtoshi R."/>
            <person name="Moran D.A.P."/>
            <person name="Shinohara A."/>
            <person name="Yoshida Y."/>
            <person name="Fujiwara M."/>
            <person name="Mori M."/>
            <person name="Tomita M."/>
            <person name="Arakawa K."/>
        </authorList>
    </citation>
    <scope>NUCLEOTIDE SEQUENCE [LARGE SCALE GENOMIC DNA]</scope>
</reference>
<proteinExistence type="predicted"/>
<dbReference type="Proteomes" id="UP000499080">
    <property type="component" value="Unassembled WGS sequence"/>
</dbReference>
<name>A0A4Y2M7Q3_ARAVE</name>
<evidence type="ECO:0000313" key="2">
    <source>
        <dbReference type="Proteomes" id="UP000499080"/>
    </source>
</evidence>
<keyword evidence="2" id="KW-1185">Reference proteome</keyword>
<accession>A0A4Y2M7Q3</accession>
<gene>
    <name evidence="1" type="ORF">AVEN_45372_1</name>
</gene>
<organism evidence="1 2">
    <name type="scientific">Araneus ventricosus</name>
    <name type="common">Orbweaver spider</name>
    <name type="synonym">Epeira ventricosa</name>
    <dbReference type="NCBI Taxonomy" id="182803"/>
    <lineage>
        <taxon>Eukaryota</taxon>
        <taxon>Metazoa</taxon>
        <taxon>Ecdysozoa</taxon>
        <taxon>Arthropoda</taxon>
        <taxon>Chelicerata</taxon>
        <taxon>Arachnida</taxon>
        <taxon>Araneae</taxon>
        <taxon>Araneomorphae</taxon>
        <taxon>Entelegynae</taxon>
        <taxon>Araneoidea</taxon>
        <taxon>Araneidae</taxon>
        <taxon>Araneus</taxon>
    </lineage>
</organism>
<sequence length="133" mass="15356">MEDGGRQTTIDDISRRHKLSNEIKWSKRVQWLTGTVSLFFPCEIFDSQIGPLWPGGEVVVFRAGRFRRNPIREDPSCIGPAGSKYHTLGPNALRFLCVWVRGVPTHHLRALFENYESNSPVASKDILYWFFFQ</sequence>
<dbReference type="AlphaFoldDB" id="A0A4Y2M7Q3"/>
<evidence type="ECO:0000313" key="1">
    <source>
        <dbReference type="EMBL" id="GBN23071.1"/>
    </source>
</evidence>
<comment type="caution">
    <text evidence="1">The sequence shown here is derived from an EMBL/GenBank/DDBJ whole genome shotgun (WGS) entry which is preliminary data.</text>
</comment>